<dbReference type="EMBL" id="KV442015">
    <property type="protein sequence ID" value="OAQ35247.1"/>
    <property type="molecule type" value="Genomic_DNA"/>
</dbReference>
<keyword evidence="3" id="KW-1185">Reference proteome</keyword>
<keyword evidence="1" id="KW-1133">Transmembrane helix</keyword>
<organism evidence="2 3">
    <name type="scientific">Linnemannia elongata AG-77</name>
    <dbReference type="NCBI Taxonomy" id="1314771"/>
    <lineage>
        <taxon>Eukaryota</taxon>
        <taxon>Fungi</taxon>
        <taxon>Fungi incertae sedis</taxon>
        <taxon>Mucoromycota</taxon>
        <taxon>Mortierellomycotina</taxon>
        <taxon>Mortierellomycetes</taxon>
        <taxon>Mortierellales</taxon>
        <taxon>Mortierellaceae</taxon>
        <taxon>Linnemannia</taxon>
    </lineage>
</organism>
<evidence type="ECO:0000313" key="3">
    <source>
        <dbReference type="Proteomes" id="UP000078512"/>
    </source>
</evidence>
<protein>
    <submittedName>
        <fullName evidence="2">Uncharacterized protein</fullName>
    </submittedName>
</protein>
<reference evidence="2 3" key="1">
    <citation type="submission" date="2016-05" db="EMBL/GenBank/DDBJ databases">
        <title>Genome sequencing reveals origins of a unique bacterial endosymbiosis in the earliest lineages of terrestrial Fungi.</title>
        <authorList>
            <consortium name="DOE Joint Genome Institute"/>
            <person name="Uehling J."/>
            <person name="Gryganskyi A."/>
            <person name="Hameed K."/>
            <person name="Tschaplinski T."/>
            <person name="Misztal P."/>
            <person name="Wu S."/>
            <person name="Desiro A."/>
            <person name="Vande Pol N."/>
            <person name="Du Z.-Y."/>
            <person name="Zienkiewicz A."/>
            <person name="Zienkiewicz K."/>
            <person name="Morin E."/>
            <person name="Tisserant E."/>
            <person name="Splivallo R."/>
            <person name="Hainaut M."/>
            <person name="Henrissat B."/>
            <person name="Ohm R."/>
            <person name="Kuo A."/>
            <person name="Yan J."/>
            <person name="Lipzen A."/>
            <person name="Nolan M."/>
            <person name="Labutti K."/>
            <person name="Barry K."/>
            <person name="Goldstein A."/>
            <person name="Labbe J."/>
            <person name="Schadt C."/>
            <person name="Tuskan G."/>
            <person name="Grigoriev I."/>
            <person name="Martin F."/>
            <person name="Vilgalys R."/>
            <person name="Bonito G."/>
        </authorList>
    </citation>
    <scope>NUCLEOTIDE SEQUENCE [LARGE SCALE GENOMIC DNA]</scope>
    <source>
        <strain evidence="2 3">AG-77</strain>
    </source>
</reference>
<feature type="transmembrane region" description="Helical" evidence="1">
    <location>
        <begin position="51"/>
        <end position="69"/>
    </location>
</feature>
<gene>
    <name evidence="2" type="ORF">K457DRAFT_654963</name>
</gene>
<evidence type="ECO:0000256" key="1">
    <source>
        <dbReference type="SAM" id="Phobius"/>
    </source>
</evidence>
<proteinExistence type="predicted"/>
<name>A0A197KC24_9FUNG</name>
<keyword evidence="1" id="KW-0472">Membrane</keyword>
<feature type="transmembrane region" description="Helical" evidence="1">
    <location>
        <begin position="12"/>
        <end position="39"/>
    </location>
</feature>
<keyword evidence="1" id="KW-0812">Transmembrane</keyword>
<dbReference type="Proteomes" id="UP000078512">
    <property type="component" value="Unassembled WGS sequence"/>
</dbReference>
<sequence>MRFVVCHSSLWLPLFLFAHHVLFLVLFVCVCLTRLVFYTLLSRISMGGRGVALYLASFLAYFEALFHLFPREVPRSMLLKCKAQGSQRLRSY</sequence>
<evidence type="ECO:0000313" key="2">
    <source>
        <dbReference type="EMBL" id="OAQ35247.1"/>
    </source>
</evidence>
<dbReference type="AlphaFoldDB" id="A0A197KC24"/>
<accession>A0A197KC24</accession>